<evidence type="ECO:0000313" key="2">
    <source>
        <dbReference type="EMBL" id="GAB20729.1"/>
    </source>
</evidence>
<sequence>MIWSLIPLVLLCAFVAFASQNCSVGLQGDSSDDKTPPFAVTAALRADADAMSFPIRQPQVPGTWKPNSGTTQPVGGSMASNVGWITDAGGYIQLTQSGADEGDLVVYLSDRGSDAGMTKLYGAGIRNIDGRTWVAYESGDKTKVWITNFGVVRIAVLTRGPDADLTTLAKAVQSAEPLAKRG</sequence>
<protein>
    <recommendedName>
        <fullName evidence="4">DUF4245 domain-containing protein</fullName>
    </recommendedName>
</protein>
<keyword evidence="3" id="KW-1185">Reference proteome</keyword>
<comment type="caution">
    <text evidence="2">The sequence shown here is derived from an EMBL/GenBank/DDBJ whole genome shotgun (WGS) entry which is preliminary data.</text>
</comment>
<feature type="chain" id="PRO_5003537227" description="DUF4245 domain-containing protein" evidence="1">
    <location>
        <begin position="19"/>
        <end position="182"/>
    </location>
</feature>
<evidence type="ECO:0000256" key="1">
    <source>
        <dbReference type="SAM" id="SignalP"/>
    </source>
</evidence>
<dbReference type="Pfam" id="PF14030">
    <property type="entry name" value="DUF4245"/>
    <property type="match status" value="1"/>
</dbReference>
<reference evidence="2 3" key="1">
    <citation type="submission" date="2011-12" db="EMBL/GenBank/DDBJ databases">
        <title>Whole genome shotgun sequence of Gordonia effusa NBRC 100432.</title>
        <authorList>
            <person name="Yoshida I."/>
            <person name="Takarada H."/>
            <person name="Hosoyama A."/>
            <person name="Tsuchikane K."/>
            <person name="Katsumata H."/>
            <person name="Yamazaki S."/>
            <person name="Fujita N."/>
        </authorList>
    </citation>
    <scope>NUCLEOTIDE SEQUENCE [LARGE SCALE GENOMIC DNA]</scope>
    <source>
        <strain evidence="2 3">NBRC 100432</strain>
    </source>
</reference>
<dbReference type="EMBL" id="BAEH01000127">
    <property type="protein sequence ID" value="GAB20729.1"/>
    <property type="molecule type" value="Genomic_DNA"/>
</dbReference>
<evidence type="ECO:0000313" key="3">
    <source>
        <dbReference type="Proteomes" id="UP000035034"/>
    </source>
</evidence>
<gene>
    <name evidence="2" type="ORF">GOEFS_127_00120</name>
</gene>
<dbReference type="eggNOG" id="ENOG50330AZ">
    <property type="taxonomic scope" value="Bacteria"/>
</dbReference>
<dbReference type="InterPro" id="IPR025339">
    <property type="entry name" value="DUF4245"/>
</dbReference>
<dbReference type="STRING" id="1077974.GOEFS_127_00120"/>
<dbReference type="Proteomes" id="UP000035034">
    <property type="component" value="Unassembled WGS sequence"/>
</dbReference>
<name>H0R6M8_9ACTN</name>
<accession>H0R6M8</accession>
<evidence type="ECO:0008006" key="4">
    <source>
        <dbReference type="Google" id="ProtNLM"/>
    </source>
</evidence>
<feature type="signal peptide" evidence="1">
    <location>
        <begin position="1"/>
        <end position="18"/>
    </location>
</feature>
<organism evidence="2 3">
    <name type="scientific">Gordonia effusa NBRC 100432</name>
    <dbReference type="NCBI Taxonomy" id="1077974"/>
    <lineage>
        <taxon>Bacteria</taxon>
        <taxon>Bacillati</taxon>
        <taxon>Actinomycetota</taxon>
        <taxon>Actinomycetes</taxon>
        <taxon>Mycobacteriales</taxon>
        <taxon>Gordoniaceae</taxon>
        <taxon>Gordonia</taxon>
    </lineage>
</organism>
<dbReference type="AlphaFoldDB" id="H0R6M8"/>
<keyword evidence="1" id="KW-0732">Signal</keyword>
<proteinExistence type="predicted"/>